<dbReference type="GO" id="GO:0004049">
    <property type="term" value="F:anthranilate synthase activity"/>
    <property type="evidence" value="ECO:0007669"/>
    <property type="project" value="UniProtKB-EC"/>
</dbReference>
<dbReference type="RefSeq" id="WP_307905209.1">
    <property type="nucleotide sequence ID" value="NZ_AP027059.1"/>
</dbReference>
<dbReference type="Pfam" id="PF00425">
    <property type="entry name" value="Chorismate_bind"/>
    <property type="match status" value="1"/>
</dbReference>
<dbReference type="SUPFAM" id="SSF56322">
    <property type="entry name" value="ADC synthase"/>
    <property type="match status" value="1"/>
</dbReference>
<evidence type="ECO:0000256" key="6">
    <source>
        <dbReference type="ARBA" id="ARBA00023239"/>
    </source>
</evidence>
<evidence type="ECO:0000256" key="8">
    <source>
        <dbReference type="ARBA" id="ARBA00047683"/>
    </source>
</evidence>
<evidence type="ECO:0000256" key="2">
    <source>
        <dbReference type="ARBA" id="ARBA00011575"/>
    </source>
</evidence>
<dbReference type="GO" id="GO:0000162">
    <property type="term" value="P:L-tryptophan biosynthetic process"/>
    <property type="evidence" value="ECO:0007669"/>
    <property type="project" value="TreeGrafter"/>
</dbReference>
<keyword evidence="4" id="KW-0479">Metal-binding</keyword>
<keyword evidence="6" id="KW-0456">Lyase</keyword>
<dbReference type="InterPro" id="IPR015890">
    <property type="entry name" value="Chorismate_C"/>
</dbReference>
<dbReference type="GO" id="GO:0046872">
    <property type="term" value="F:metal ion binding"/>
    <property type="evidence" value="ECO:0007669"/>
    <property type="project" value="UniProtKB-KW"/>
</dbReference>
<sequence length="462" mass="54033">MKELGIYDLNIVEFYKKNIKSFNKEFVILDSPSADKLSNFSYIVGEFKSKIIIKDNKIFVDNIEIIEGDIFDVLRKIKSENMNCVENIEFLNNVFTGGYISIISYEFNKYIEDIDITTIDDLKLPDAIFVIPQLIIIRDEKKNKFYEINFTKEKFDWDFNFKNKKKLKTELEDIDYKKLKSYNVNMEKNKFYNIVKKAKEYIKAGDIFQVNLSQRFSCDIESKDQFKLYEILRDINPSPFASFAKFKEFTLISQSPERLISLNGDKVETRPIAGTRRKEDNTEAIMESELIMSEKERAEHIMLVDLERNDIGRVCEYGTVKVDELMEIEKYSHVMHIVSNVIGKLNKKYDEFDLLKAVFPGGTITGAPKIRCMEIINELEPTRRSFYTGSIGYIGFNKIMDLNIIIRSFIKKNKNIFFQVGAGIVYDSIPEREYKETINKARAMIVSFETLINQNKIRGDEE</sequence>
<comment type="cofactor">
    <cofactor evidence="1">
        <name>Mg(2+)</name>
        <dbReference type="ChEBI" id="CHEBI:18420"/>
    </cofactor>
</comment>
<evidence type="ECO:0000313" key="12">
    <source>
        <dbReference type="Proteomes" id="UP001321582"/>
    </source>
</evidence>
<keyword evidence="12" id="KW-1185">Reference proteome</keyword>
<evidence type="ECO:0000256" key="3">
    <source>
        <dbReference type="ARBA" id="ARBA00020653"/>
    </source>
</evidence>
<dbReference type="Pfam" id="PF04715">
    <property type="entry name" value="Anth_synt_I_N"/>
    <property type="match status" value="1"/>
</dbReference>
<dbReference type="PANTHER" id="PTHR11236">
    <property type="entry name" value="AMINOBENZOATE/ANTHRANILATE SYNTHASE"/>
    <property type="match status" value="1"/>
</dbReference>
<evidence type="ECO:0000256" key="7">
    <source>
        <dbReference type="ARBA" id="ARBA00025634"/>
    </source>
</evidence>
<dbReference type="EMBL" id="AP027059">
    <property type="protein sequence ID" value="BDU50277.1"/>
    <property type="molecule type" value="Genomic_DNA"/>
</dbReference>
<evidence type="ECO:0000259" key="10">
    <source>
        <dbReference type="Pfam" id="PF04715"/>
    </source>
</evidence>
<comment type="function">
    <text evidence="7">Part of a heterotetrameric complex that catalyzes the two-step biosynthesis of anthranilate, an intermediate in the biosynthesis of L-tryptophan. In the first step, the glutamine-binding beta subunit (TrpG) of anthranilate synthase (AS) provides the glutamine amidotransferase activity which generates ammonia as a substrate that, along with chorismate, is used in the second step, catalyzed by the large alpha subunit of AS (TrpE) to produce anthranilate. In the absence of TrpG, TrpE can synthesize anthranilate directly from chorismate and high concentrations of ammonia.</text>
</comment>
<evidence type="ECO:0000313" key="11">
    <source>
        <dbReference type="EMBL" id="BDU50277.1"/>
    </source>
</evidence>
<comment type="subunit">
    <text evidence="2">Heterotetramer consisting of two non-identical subunits: a beta subunit (TrpG) and a large alpha subunit (TrpE).</text>
</comment>
<evidence type="ECO:0000259" key="9">
    <source>
        <dbReference type="Pfam" id="PF00425"/>
    </source>
</evidence>
<name>A0AAU9DK70_9FUSO</name>
<evidence type="ECO:0000256" key="5">
    <source>
        <dbReference type="ARBA" id="ARBA00022842"/>
    </source>
</evidence>
<keyword evidence="5" id="KW-0460">Magnesium</keyword>
<evidence type="ECO:0000256" key="4">
    <source>
        <dbReference type="ARBA" id="ARBA00022723"/>
    </source>
</evidence>
<reference evidence="11 12" key="1">
    <citation type="submission" date="2022-11" db="EMBL/GenBank/DDBJ databases">
        <title>Haliovirga abyssi gen. nov., sp. nov., a mesophilic fermentative bacterium isolated from the Iheya North hydrothermal field and the proposal of Haliovirgaceae fam. nov.</title>
        <authorList>
            <person name="Miyazaki U."/>
            <person name="Tame A."/>
            <person name="Miyazaki J."/>
            <person name="Takai K."/>
            <person name="Sawayama S."/>
            <person name="Kitajima M."/>
            <person name="Okamoto A."/>
            <person name="Nakagawa S."/>
        </authorList>
    </citation>
    <scope>NUCLEOTIDE SEQUENCE [LARGE SCALE GENOMIC DNA]</scope>
    <source>
        <strain evidence="11 12">IC12</strain>
    </source>
</reference>
<organism evidence="11 12">
    <name type="scientific">Haliovirga abyssi</name>
    <dbReference type="NCBI Taxonomy" id="2996794"/>
    <lineage>
        <taxon>Bacteria</taxon>
        <taxon>Fusobacteriati</taxon>
        <taxon>Fusobacteriota</taxon>
        <taxon>Fusobacteriia</taxon>
        <taxon>Fusobacteriales</taxon>
        <taxon>Haliovirgaceae</taxon>
        <taxon>Haliovirga</taxon>
    </lineage>
</organism>
<proteinExistence type="predicted"/>
<dbReference type="PANTHER" id="PTHR11236:SF48">
    <property type="entry name" value="ISOCHORISMATE SYNTHASE MENF"/>
    <property type="match status" value="1"/>
</dbReference>
<dbReference type="InterPro" id="IPR006805">
    <property type="entry name" value="Anth_synth_I_N"/>
</dbReference>
<feature type="domain" description="Anthranilate synthase component I N-terminal" evidence="10">
    <location>
        <begin position="22"/>
        <end position="146"/>
    </location>
</feature>
<feature type="domain" description="Chorismate-utilising enzyme C-terminal" evidence="9">
    <location>
        <begin position="188"/>
        <end position="440"/>
    </location>
</feature>
<gene>
    <name evidence="11" type="primary">pabB</name>
    <name evidence="11" type="ORF">HLVA_08460</name>
</gene>
<dbReference type="InterPro" id="IPR019999">
    <property type="entry name" value="Anth_synth_I-like"/>
</dbReference>
<comment type="catalytic activity">
    <reaction evidence="8">
        <text>chorismate + L-glutamine = anthranilate + pyruvate + L-glutamate + H(+)</text>
        <dbReference type="Rhea" id="RHEA:21732"/>
        <dbReference type="ChEBI" id="CHEBI:15361"/>
        <dbReference type="ChEBI" id="CHEBI:15378"/>
        <dbReference type="ChEBI" id="CHEBI:16567"/>
        <dbReference type="ChEBI" id="CHEBI:29748"/>
        <dbReference type="ChEBI" id="CHEBI:29985"/>
        <dbReference type="ChEBI" id="CHEBI:58359"/>
        <dbReference type="EC" id="4.1.3.27"/>
    </reaction>
</comment>
<dbReference type="Gene3D" id="3.60.120.10">
    <property type="entry name" value="Anthranilate synthase"/>
    <property type="match status" value="1"/>
</dbReference>
<dbReference type="AlphaFoldDB" id="A0AAU9DK70"/>
<evidence type="ECO:0000256" key="1">
    <source>
        <dbReference type="ARBA" id="ARBA00001946"/>
    </source>
</evidence>
<accession>A0AAU9DK70</accession>
<protein>
    <recommendedName>
        <fullName evidence="3">Anthranilate synthase component 1</fullName>
    </recommendedName>
</protein>
<dbReference type="Proteomes" id="UP001321582">
    <property type="component" value="Chromosome"/>
</dbReference>
<dbReference type="InterPro" id="IPR005801">
    <property type="entry name" value="ADC_synthase"/>
</dbReference>
<dbReference type="PRINTS" id="PR00095">
    <property type="entry name" value="ANTSNTHASEI"/>
</dbReference>
<dbReference type="KEGG" id="haby:HLVA_08460"/>